<dbReference type="InterPro" id="IPR011050">
    <property type="entry name" value="Pectin_lyase_fold/virulence"/>
</dbReference>
<reference evidence="4" key="1">
    <citation type="journal article" date="2019" name="Int. J. Syst. Evol. Microbiol.">
        <title>The Global Catalogue of Microorganisms (GCM) 10K type strain sequencing project: providing services to taxonomists for standard genome sequencing and annotation.</title>
        <authorList>
            <consortium name="The Broad Institute Genomics Platform"/>
            <consortium name="The Broad Institute Genome Sequencing Center for Infectious Disease"/>
            <person name="Wu L."/>
            <person name="Ma J."/>
        </authorList>
    </citation>
    <scope>NUCLEOTIDE SEQUENCE [LARGE SCALE GENOMIC DNA]</scope>
    <source>
        <strain evidence="4">CECT 7477</strain>
    </source>
</reference>
<feature type="domain" description="PKD" evidence="2">
    <location>
        <begin position="347"/>
        <end position="434"/>
    </location>
</feature>
<dbReference type="Pfam" id="PF18911">
    <property type="entry name" value="PKD_4"/>
    <property type="match status" value="4"/>
</dbReference>
<evidence type="ECO:0000313" key="4">
    <source>
        <dbReference type="Proteomes" id="UP001595814"/>
    </source>
</evidence>
<dbReference type="SMART" id="SM00089">
    <property type="entry name" value="PKD"/>
    <property type="match status" value="4"/>
</dbReference>
<dbReference type="SUPFAM" id="SSF51126">
    <property type="entry name" value="Pectin lyase-like"/>
    <property type="match status" value="1"/>
</dbReference>
<sequence length="1105" mass="119699">MNFYPTKVNRSFLVTVFVFLVLILSCSKDSDFLKDAILDPNTPTVSSEEVDSEDEEVVEEEEVLEEEEGVVEEEAEKVPTEIRTTIFTPIHDAHLQSGKGYNDHLIRLEENHRESYLMFDLSQIDSIGGSLAETHLEFTIATDDGHGTISVHKAVEGSWTEEDLSDTTAPQVDSLLGATTNDYRVGQTEEIILKEDKLDPGLITLVLKHEDGDDVAFASKEHPSQKGPRLVVVYEAPQDAEAIVGDEMETIEVTDQDREEENPETDTPNQEEEPDSSGEENTPETNEGENPETNTPTQEEEPDSSVEENTPETNEEENPETDTPVQEEEQTEDETAAPPVSNDNEAPKAIAEADVTKGNAPLKVTFNGENSSDDIAVVSYAWDFADGNSSKEKNPVHTFEKAGEHKVRLTVKDEQGASNTQTLTITVTEEEKSAPVAKIKASTTSGTAPLKVNFSSAESSDKDDDIASYAWNFGNGKTSTSESTSTTFDKAGTYEVALTVKDKAGLTGKATLKITVEEEENEAPKASVSADKTSGEVPLEVQFKGSNSSDDKEIDSYAWDFKDGSKSSGSNPKYTFTKAGTYQVSLTVKDEEGLSDSSSITITVKEKQNEAPVARVSATPTSGEAPLDVQFKGSNSSDDDDITSYSWDFKDGSTATSVNPSHTFNDPGTYKVSLTVKDSDGVTDTETITIEVSQKSSGGGSNTGNYPSNAVFASDFGFNSSDATDAIYSALTSGSSYVVIDKQSSDWIVKPLKLFRLSNMTIVFEQGVTLRAKSGAFSSSSSILFQLVSPENITIEGNGATLRMNKSEYNSMENRHALSIHSGNDVTVKNLTLRDSGGDGIYIAGGNSSNYSKDITIDGVVCDNNRRQGMTIISAENVYVRNSTFKGSSGADPESGVDLEPNNSDERLVNINFDNCKFTENDSHGVLISTGKLKSSSKPISISIKNSEFSNNVKSPSGGVSTTDLFVTQGLTTNPVKGSVNFQNVKFSNIRYKAIMIKKAAEAFKVSFSSCSAYNISRNGNDPGIYLEAYSGENSTGNLAFDNFYMEYSKNVPFMKVNAPNSGHILRDISGSFRINEPNNNPLEYSGGYSSNSNSNVNIKVSYVD</sequence>
<feature type="domain" description="PKD" evidence="2">
    <location>
        <begin position="435"/>
        <end position="523"/>
    </location>
</feature>
<feature type="region of interest" description="Disordered" evidence="1">
    <location>
        <begin position="516"/>
        <end position="553"/>
    </location>
</feature>
<dbReference type="InterPro" id="IPR035986">
    <property type="entry name" value="PKD_dom_sf"/>
</dbReference>
<gene>
    <name evidence="3" type="ORF">ACFOUT_18580</name>
</gene>
<accession>A0ABV8JY85</accession>
<dbReference type="InterPro" id="IPR012334">
    <property type="entry name" value="Pectin_lyas_fold"/>
</dbReference>
<feature type="region of interest" description="Disordered" evidence="1">
    <location>
        <begin position="609"/>
        <end position="640"/>
    </location>
</feature>
<dbReference type="InterPro" id="IPR013783">
    <property type="entry name" value="Ig-like_fold"/>
</dbReference>
<organism evidence="3 4">
    <name type="scientific">Euzebyella saccharophila</name>
    <dbReference type="NCBI Taxonomy" id="679664"/>
    <lineage>
        <taxon>Bacteria</taxon>
        <taxon>Pseudomonadati</taxon>
        <taxon>Bacteroidota</taxon>
        <taxon>Flavobacteriia</taxon>
        <taxon>Flavobacteriales</taxon>
        <taxon>Flavobacteriaceae</taxon>
        <taxon>Euzebyella</taxon>
    </lineage>
</organism>
<evidence type="ECO:0000259" key="2">
    <source>
        <dbReference type="PROSITE" id="PS50093"/>
    </source>
</evidence>
<name>A0ABV8JY85_9FLAO</name>
<dbReference type="InterPro" id="IPR006626">
    <property type="entry name" value="PbH1"/>
</dbReference>
<proteinExistence type="predicted"/>
<dbReference type="PANTHER" id="PTHR46182">
    <property type="entry name" value="FI19480P1"/>
    <property type="match status" value="1"/>
</dbReference>
<evidence type="ECO:0000256" key="1">
    <source>
        <dbReference type="SAM" id="MobiDB-lite"/>
    </source>
</evidence>
<dbReference type="InterPro" id="IPR000601">
    <property type="entry name" value="PKD_dom"/>
</dbReference>
<feature type="domain" description="PKD" evidence="2">
    <location>
        <begin position="524"/>
        <end position="604"/>
    </location>
</feature>
<dbReference type="InterPro" id="IPR029865">
    <property type="entry name" value="KIAA0319-like"/>
</dbReference>
<feature type="region of interest" description="Disordered" evidence="1">
    <location>
        <begin position="43"/>
        <end position="78"/>
    </location>
</feature>
<dbReference type="Proteomes" id="UP001595814">
    <property type="component" value="Unassembled WGS sequence"/>
</dbReference>
<feature type="compositionally biased region" description="Acidic residues" evidence="1">
    <location>
        <begin position="48"/>
        <end position="75"/>
    </location>
</feature>
<dbReference type="Pfam" id="PF13229">
    <property type="entry name" value="Beta_helix"/>
    <property type="match status" value="1"/>
</dbReference>
<feature type="compositionally biased region" description="Acidic residues" evidence="1">
    <location>
        <begin position="244"/>
        <end position="290"/>
    </location>
</feature>
<dbReference type="PROSITE" id="PS50093">
    <property type="entry name" value="PKD"/>
    <property type="match status" value="4"/>
</dbReference>
<dbReference type="RefSeq" id="WP_192462946.1">
    <property type="nucleotide sequence ID" value="NZ_JACYFJ010000005.1"/>
</dbReference>
<feature type="region of interest" description="Disordered" evidence="1">
    <location>
        <begin position="240"/>
        <end position="369"/>
    </location>
</feature>
<dbReference type="Gene3D" id="2.60.40.10">
    <property type="entry name" value="Immunoglobulins"/>
    <property type="match status" value="4"/>
</dbReference>
<protein>
    <submittedName>
        <fullName evidence="3">PKD domain-containing protein</fullName>
    </submittedName>
</protein>
<evidence type="ECO:0000313" key="3">
    <source>
        <dbReference type="EMBL" id="MFC4097897.1"/>
    </source>
</evidence>
<dbReference type="EMBL" id="JBHSAW010000025">
    <property type="protein sequence ID" value="MFC4097897.1"/>
    <property type="molecule type" value="Genomic_DNA"/>
</dbReference>
<dbReference type="CDD" id="cd00146">
    <property type="entry name" value="PKD"/>
    <property type="match status" value="4"/>
</dbReference>
<dbReference type="SMART" id="SM00710">
    <property type="entry name" value="PbH1"/>
    <property type="match status" value="7"/>
</dbReference>
<dbReference type="PANTHER" id="PTHR46182:SF2">
    <property type="entry name" value="FI19480P1"/>
    <property type="match status" value="1"/>
</dbReference>
<dbReference type="InterPro" id="IPR022409">
    <property type="entry name" value="PKD/Chitinase_dom"/>
</dbReference>
<keyword evidence="4" id="KW-1185">Reference proteome</keyword>
<dbReference type="PROSITE" id="PS51257">
    <property type="entry name" value="PROKAR_LIPOPROTEIN"/>
    <property type="match status" value="1"/>
</dbReference>
<feature type="compositionally biased region" description="Acidic residues" evidence="1">
    <location>
        <begin position="298"/>
        <end position="335"/>
    </location>
</feature>
<dbReference type="InterPro" id="IPR039448">
    <property type="entry name" value="Beta_helix"/>
</dbReference>
<comment type="caution">
    <text evidence="3">The sequence shown here is derived from an EMBL/GenBank/DDBJ whole genome shotgun (WGS) entry which is preliminary data.</text>
</comment>
<dbReference type="Gene3D" id="2.160.20.10">
    <property type="entry name" value="Single-stranded right-handed beta-helix, Pectin lyase-like"/>
    <property type="match status" value="1"/>
</dbReference>
<dbReference type="SUPFAM" id="SSF49299">
    <property type="entry name" value="PKD domain"/>
    <property type="match status" value="4"/>
</dbReference>
<feature type="domain" description="PKD" evidence="2">
    <location>
        <begin position="612"/>
        <end position="697"/>
    </location>
</feature>